<sequence length="81" mass="9018">MVRAHTVIDEMVSGRIPPSTGINRCYDLQQDDPTRKDPPTPKFNRAKVQYANQGGDIEWVFIAEESGQSRGVGCMTLRSPP</sequence>
<gene>
    <name evidence="1" type="ORF">PHLCEN_2v41</name>
</gene>
<comment type="caution">
    <text evidence="1">The sequence shown here is derived from an EMBL/GenBank/DDBJ whole genome shotgun (WGS) entry which is preliminary data.</text>
</comment>
<evidence type="ECO:0000313" key="1">
    <source>
        <dbReference type="EMBL" id="PSS38134.1"/>
    </source>
</evidence>
<keyword evidence="2" id="KW-1185">Reference proteome</keyword>
<dbReference type="AlphaFoldDB" id="A0A2R6S754"/>
<accession>A0A2R6S754</accession>
<protein>
    <submittedName>
        <fullName evidence="1">Uncharacterized protein</fullName>
    </submittedName>
</protein>
<organism evidence="1 2">
    <name type="scientific">Hermanssonia centrifuga</name>
    <dbReference type="NCBI Taxonomy" id="98765"/>
    <lineage>
        <taxon>Eukaryota</taxon>
        <taxon>Fungi</taxon>
        <taxon>Dikarya</taxon>
        <taxon>Basidiomycota</taxon>
        <taxon>Agaricomycotina</taxon>
        <taxon>Agaricomycetes</taxon>
        <taxon>Polyporales</taxon>
        <taxon>Meruliaceae</taxon>
        <taxon>Hermanssonia</taxon>
    </lineage>
</organism>
<dbReference type="Proteomes" id="UP000186601">
    <property type="component" value="Unassembled WGS sequence"/>
</dbReference>
<proteinExistence type="predicted"/>
<name>A0A2R6S754_9APHY</name>
<evidence type="ECO:0000313" key="2">
    <source>
        <dbReference type="Proteomes" id="UP000186601"/>
    </source>
</evidence>
<dbReference type="EMBL" id="MLYV02000002">
    <property type="protein sequence ID" value="PSS38134.1"/>
    <property type="molecule type" value="Genomic_DNA"/>
</dbReference>
<reference evidence="1 2" key="1">
    <citation type="submission" date="2018-02" db="EMBL/GenBank/DDBJ databases">
        <title>Genome sequence of the basidiomycete white-rot fungus Phlebia centrifuga.</title>
        <authorList>
            <person name="Granchi Z."/>
            <person name="Peng M."/>
            <person name="de Vries R.P."/>
            <person name="Hilden K."/>
            <person name="Makela M.R."/>
            <person name="Grigoriev I."/>
            <person name="Riley R."/>
        </authorList>
    </citation>
    <scope>NUCLEOTIDE SEQUENCE [LARGE SCALE GENOMIC DNA]</scope>
    <source>
        <strain evidence="1 2">FBCC195</strain>
    </source>
</reference>